<protein>
    <submittedName>
        <fullName evidence="2">Uncharacterized transposon-derived protein F54H12.3</fullName>
    </submittedName>
</protein>
<proteinExistence type="predicted"/>
<dbReference type="EMBL" id="BMAO01013811">
    <property type="protein sequence ID" value="GFQ91081.1"/>
    <property type="molecule type" value="Genomic_DNA"/>
</dbReference>
<dbReference type="InterPro" id="IPR012337">
    <property type="entry name" value="RNaseH-like_sf"/>
</dbReference>
<evidence type="ECO:0000313" key="3">
    <source>
        <dbReference type="Proteomes" id="UP000887116"/>
    </source>
</evidence>
<dbReference type="AlphaFoldDB" id="A0A8X6L0M0"/>
<dbReference type="Gene3D" id="3.30.420.10">
    <property type="entry name" value="Ribonuclease H-like superfamily/Ribonuclease H"/>
    <property type="match status" value="1"/>
</dbReference>
<dbReference type="InterPro" id="IPR036397">
    <property type="entry name" value="RNaseH_sf"/>
</dbReference>
<gene>
    <name evidence="2" type="primary">F54H12.3</name>
    <name evidence="2" type="ORF">TNCT_577891</name>
</gene>
<dbReference type="GO" id="GO:0015074">
    <property type="term" value="P:DNA integration"/>
    <property type="evidence" value="ECO:0007669"/>
    <property type="project" value="InterPro"/>
</dbReference>
<dbReference type="SUPFAM" id="SSF54160">
    <property type="entry name" value="Chromo domain-like"/>
    <property type="match status" value="1"/>
</dbReference>
<dbReference type="Proteomes" id="UP000887116">
    <property type="component" value="Unassembled WGS sequence"/>
</dbReference>
<evidence type="ECO:0000313" key="2">
    <source>
        <dbReference type="EMBL" id="GFQ91081.1"/>
    </source>
</evidence>
<organism evidence="2 3">
    <name type="scientific">Trichonephila clavata</name>
    <name type="common">Joro spider</name>
    <name type="synonym">Nephila clavata</name>
    <dbReference type="NCBI Taxonomy" id="2740835"/>
    <lineage>
        <taxon>Eukaryota</taxon>
        <taxon>Metazoa</taxon>
        <taxon>Ecdysozoa</taxon>
        <taxon>Arthropoda</taxon>
        <taxon>Chelicerata</taxon>
        <taxon>Arachnida</taxon>
        <taxon>Araneae</taxon>
        <taxon>Araneomorphae</taxon>
        <taxon>Entelegynae</taxon>
        <taxon>Araneoidea</taxon>
        <taxon>Nephilidae</taxon>
        <taxon>Trichonephila</taxon>
    </lineage>
</organism>
<dbReference type="PROSITE" id="PS50994">
    <property type="entry name" value="INTEGRASE"/>
    <property type="match status" value="1"/>
</dbReference>
<keyword evidence="3" id="KW-1185">Reference proteome</keyword>
<dbReference type="Pfam" id="PF00665">
    <property type="entry name" value="rve"/>
    <property type="match status" value="1"/>
</dbReference>
<dbReference type="PANTHER" id="PTHR46585:SF1">
    <property type="entry name" value="CHROMO DOMAIN-CONTAINING PROTEIN"/>
    <property type="match status" value="1"/>
</dbReference>
<dbReference type="InterPro" id="IPR001584">
    <property type="entry name" value="Integrase_cat-core"/>
</dbReference>
<dbReference type="InterPro" id="IPR016197">
    <property type="entry name" value="Chromo-like_dom_sf"/>
</dbReference>
<reference evidence="2" key="1">
    <citation type="submission" date="2020-07" db="EMBL/GenBank/DDBJ databases">
        <title>Multicomponent nature underlies the extraordinary mechanical properties of spider dragline silk.</title>
        <authorList>
            <person name="Kono N."/>
            <person name="Nakamura H."/>
            <person name="Mori M."/>
            <person name="Yoshida Y."/>
            <person name="Ohtoshi R."/>
            <person name="Malay A.D."/>
            <person name="Moran D.A.P."/>
            <person name="Tomita M."/>
            <person name="Numata K."/>
            <person name="Arakawa K."/>
        </authorList>
    </citation>
    <scope>NUCLEOTIDE SEQUENCE</scope>
</reference>
<dbReference type="PANTHER" id="PTHR46585">
    <property type="entry name" value="INTEGRASE CORE DOMAIN CONTAINING PROTEIN"/>
    <property type="match status" value="1"/>
</dbReference>
<evidence type="ECO:0000259" key="1">
    <source>
        <dbReference type="PROSITE" id="PS50994"/>
    </source>
</evidence>
<sequence length="531" mass="62216">MDNLERCAKTLKSREFTRITKNSTSKLDDVERLKKLYYDPKEPASFGRVKRMTEASGLKKSRVKNFLSGEDCYSLHFPVRNKFQRRKTIAYGVNELWQSDLVDLQKLSRFNKGYRYVLTIIDVMSRYLRVYPIKDKKANTIAKVFSKIFKEVKPKNIQTDKGSEFYNKRLSALFKKRKVHHYSTKSEAKCAILERANRTLKNRMYRVFTYRNSYKYLDILQHLVDSYNHSVHRSHGFVPANVTEADEPLIYMSLYNISSPVKFRFLMNDVVRISKARKVFKKGYLPAWTEETFTIYKRYPTNPPTYVLQDLSGKEIVGRFYAEELQKINKTGNDFWAIEKIIRTKGRGSSRQLLVKWREIDVETETLLPKFDIPLYNDDHADFVAGFNANVKKIFIDPPLVFTFIKNNGQIEIELKRGWDWIVTSAKGNQLLKLLRVDPNKDFLISHNPDGFSVIRNYHTPDKEIFKNQEINLIARESILDHTYEIKLDEGDLLQQINSKLLDGGLNDVKFLKSNGQIIVSLPFNVNIEFK</sequence>
<feature type="domain" description="Integrase catalytic" evidence="1">
    <location>
        <begin position="86"/>
        <end position="247"/>
    </location>
</feature>
<name>A0A8X6L0M0_TRICU</name>
<comment type="caution">
    <text evidence="2">The sequence shown here is derived from an EMBL/GenBank/DDBJ whole genome shotgun (WGS) entry which is preliminary data.</text>
</comment>
<dbReference type="GO" id="GO:0005694">
    <property type="term" value="C:chromosome"/>
    <property type="evidence" value="ECO:0007669"/>
    <property type="project" value="UniProtKB-ARBA"/>
</dbReference>
<accession>A0A8X6L0M0</accession>
<dbReference type="GO" id="GO:0003676">
    <property type="term" value="F:nucleic acid binding"/>
    <property type="evidence" value="ECO:0007669"/>
    <property type="project" value="InterPro"/>
</dbReference>
<dbReference type="OrthoDB" id="6449692at2759"/>
<dbReference type="SUPFAM" id="SSF53098">
    <property type="entry name" value="Ribonuclease H-like"/>
    <property type="match status" value="1"/>
</dbReference>